<proteinExistence type="predicted"/>
<name>J9FWQ6_9ZZZZ</name>
<dbReference type="AlphaFoldDB" id="J9FWQ6"/>
<comment type="caution">
    <text evidence="1">The sequence shown here is derived from an EMBL/GenBank/DDBJ whole genome shotgun (WGS) entry which is preliminary data.</text>
</comment>
<organism evidence="1">
    <name type="scientific">gut metagenome</name>
    <dbReference type="NCBI Taxonomy" id="749906"/>
    <lineage>
        <taxon>unclassified sequences</taxon>
        <taxon>metagenomes</taxon>
        <taxon>organismal metagenomes</taxon>
    </lineage>
</organism>
<dbReference type="EMBL" id="AMCI01004020">
    <property type="protein sequence ID" value="EJW98973.1"/>
    <property type="molecule type" value="Genomic_DNA"/>
</dbReference>
<evidence type="ECO:0000313" key="1">
    <source>
        <dbReference type="EMBL" id="EJW98973.1"/>
    </source>
</evidence>
<protein>
    <submittedName>
        <fullName evidence="1">Uncharacterized protein</fullName>
    </submittedName>
</protein>
<gene>
    <name evidence="1" type="ORF">EVA_12919</name>
</gene>
<sequence>MNHSQFRSLKKIGAELLYKKYLLQFFSFLLHLCL</sequence>
<accession>J9FWQ6</accession>
<reference evidence="1" key="1">
    <citation type="journal article" date="2012" name="PLoS ONE">
        <title>Gene sets for utilization of primary and secondary nutrition supplies in the distal gut of endangered iberian lynx.</title>
        <authorList>
            <person name="Alcaide M."/>
            <person name="Messina E."/>
            <person name="Richter M."/>
            <person name="Bargiela R."/>
            <person name="Peplies J."/>
            <person name="Huws S.A."/>
            <person name="Newbold C.J."/>
            <person name="Golyshin P.N."/>
            <person name="Simon M.A."/>
            <person name="Lopez G."/>
            <person name="Yakimov M.M."/>
            <person name="Ferrer M."/>
        </authorList>
    </citation>
    <scope>NUCLEOTIDE SEQUENCE</scope>
</reference>